<dbReference type="PANTHER" id="PTHR46008:SF57">
    <property type="entry name" value="LEAF RUST 10 DISEASE-RESISTANCE LOCUS RECEPTOR-LIKE PROTEIN KINASE-LIKE 1.1"/>
    <property type="match status" value="1"/>
</dbReference>
<feature type="region of interest" description="Disordered" evidence="19">
    <location>
        <begin position="613"/>
        <end position="632"/>
    </location>
</feature>
<dbReference type="GO" id="GO:0005886">
    <property type="term" value="C:plasma membrane"/>
    <property type="evidence" value="ECO:0007669"/>
    <property type="project" value="UniProtKB-SubCell"/>
</dbReference>
<dbReference type="Pfam" id="PF00069">
    <property type="entry name" value="Pkinase"/>
    <property type="match status" value="1"/>
</dbReference>
<dbReference type="Proteomes" id="UP000467841">
    <property type="component" value="Unassembled WGS sequence"/>
</dbReference>
<dbReference type="Gene3D" id="1.10.510.10">
    <property type="entry name" value="Transferase(Phosphotransferase) domain 1"/>
    <property type="match status" value="1"/>
</dbReference>
<protein>
    <recommendedName>
        <fullName evidence="2">non-specific serine/threonine protein kinase</fullName>
        <ecNumber evidence="2">2.7.11.1</ecNumber>
    </recommendedName>
</protein>
<dbReference type="SUPFAM" id="SSF56112">
    <property type="entry name" value="Protein kinase-like (PK-like)"/>
    <property type="match status" value="1"/>
</dbReference>
<feature type="transmembrane region" description="Helical" evidence="20">
    <location>
        <begin position="223"/>
        <end position="244"/>
    </location>
</feature>
<accession>A0A6D2JHR1</accession>
<gene>
    <name evidence="23" type="ORF">MERR_LOCUS23623</name>
</gene>
<proteinExistence type="predicted"/>
<keyword evidence="14" id="KW-0675">Receptor</keyword>
<organism evidence="23 24">
    <name type="scientific">Microthlaspi erraticum</name>
    <dbReference type="NCBI Taxonomy" id="1685480"/>
    <lineage>
        <taxon>Eukaryota</taxon>
        <taxon>Viridiplantae</taxon>
        <taxon>Streptophyta</taxon>
        <taxon>Embryophyta</taxon>
        <taxon>Tracheophyta</taxon>
        <taxon>Spermatophyta</taxon>
        <taxon>Magnoliopsida</taxon>
        <taxon>eudicotyledons</taxon>
        <taxon>Gunneridae</taxon>
        <taxon>Pentapetalae</taxon>
        <taxon>rosids</taxon>
        <taxon>malvids</taxon>
        <taxon>Brassicales</taxon>
        <taxon>Brassicaceae</taxon>
        <taxon>Coluteocarpeae</taxon>
        <taxon>Microthlaspi</taxon>
    </lineage>
</organism>
<dbReference type="PANTHER" id="PTHR46008">
    <property type="entry name" value="LEAF RUST 10 DISEASE-RESISTANCE LOCUS RECEPTOR-LIKE PROTEIN KINASE-LIKE 1.4"/>
    <property type="match status" value="1"/>
</dbReference>
<keyword evidence="11 18" id="KW-0067">ATP-binding</keyword>
<evidence type="ECO:0000256" key="4">
    <source>
        <dbReference type="ARBA" id="ARBA00022527"/>
    </source>
</evidence>
<dbReference type="PROSITE" id="PS00107">
    <property type="entry name" value="PROTEIN_KINASE_ATP"/>
    <property type="match status" value="1"/>
</dbReference>
<feature type="domain" description="Protein kinase" evidence="22">
    <location>
        <begin position="290"/>
        <end position="566"/>
    </location>
</feature>
<dbReference type="PROSITE" id="PS00108">
    <property type="entry name" value="PROTEIN_KINASE_ST"/>
    <property type="match status" value="1"/>
</dbReference>
<dbReference type="OrthoDB" id="4062651at2759"/>
<keyword evidence="6" id="KW-0808">Transferase</keyword>
<dbReference type="FunFam" id="1.10.510.10:FF:000161">
    <property type="entry name" value="Wall-associated receptor kinase-like 20"/>
    <property type="match status" value="1"/>
</dbReference>
<keyword evidence="15" id="KW-0325">Glycoprotein</keyword>
<dbReference type="GO" id="GO:0005524">
    <property type="term" value="F:ATP binding"/>
    <property type="evidence" value="ECO:0007669"/>
    <property type="project" value="UniProtKB-UniRule"/>
</dbReference>
<evidence type="ECO:0000256" key="12">
    <source>
        <dbReference type="ARBA" id="ARBA00022989"/>
    </source>
</evidence>
<evidence type="ECO:0000256" key="18">
    <source>
        <dbReference type="PROSITE-ProRule" id="PRU10141"/>
    </source>
</evidence>
<evidence type="ECO:0000256" key="20">
    <source>
        <dbReference type="SAM" id="Phobius"/>
    </source>
</evidence>
<dbReference type="Pfam" id="PF13947">
    <property type="entry name" value="GUB_WAK_bind"/>
    <property type="match status" value="1"/>
</dbReference>
<keyword evidence="9 18" id="KW-0547">Nucleotide-binding</keyword>
<keyword evidence="10" id="KW-0418">Kinase</keyword>
<keyword evidence="13 20" id="KW-0472">Membrane</keyword>
<evidence type="ECO:0000256" key="5">
    <source>
        <dbReference type="ARBA" id="ARBA00022553"/>
    </source>
</evidence>
<comment type="caution">
    <text evidence="23">The sequence shown here is derived from an EMBL/GenBank/DDBJ whole genome shotgun (WGS) entry which is preliminary data.</text>
</comment>
<evidence type="ECO:0000256" key="15">
    <source>
        <dbReference type="ARBA" id="ARBA00023180"/>
    </source>
</evidence>
<dbReference type="InterPro" id="IPR011009">
    <property type="entry name" value="Kinase-like_dom_sf"/>
</dbReference>
<evidence type="ECO:0000256" key="17">
    <source>
        <dbReference type="ARBA" id="ARBA00048679"/>
    </source>
</evidence>
<evidence type="ECO:0000256" key="2">
    <source>
        <dbReference type="ARBA" id="ARBA00012513"/>
    </source>
</evidence>
<reference evidence="23" key="1">
    <citation type="submission" date="2020-01" db="EMBL/GenBank/DDBJ databases">
        <authorList>
            <person name="Mishra B."/>
        </authorList>
    </citation>
    <scope>NUCLEOTIDE SEQUENCE [LARGE SCALE GENOMIC DNA]</scope>
</reference>
<comment type="catalytic activity">
    <reaction evidence="17">
        <text>L-seryl-[protein] + ATP = O-phospho-L-seryl-[protein] + ADP + H(+)</text>
        <dbReference type="Rhea" id="RHEA:17989"/>
        <dbReference type="Rhea" id="RHEA-COMP:9863"/>
        <dbReference type="Rhea" id="RHEA-COMP:11604"/>
        <dbReference type="ChEBI" id="CHEBI:15378"/>
        <dbReference type="ChEBI" id="CHEBI:29999"/>
        <dbReference type="ChEBI" id="CHEBI:30616"/>
        <dbReference type="ChEBI" id="CHEBI:83421"/>
        <dbReference type="ChEBI" id="CHEBI:456216"/>
        <dbReference type="EC" id="2.7.11.1"/>
    </reaction>
</comment>
<evidence type="ECO:0000256" key="3">
    <source>
        <dbReference type="ARBA" id="ARBA00022475"/>
    </source>
</evidence>
<evidence type="ECO:0000256" key="16">
    <source>
        <dbReference type="ARBA" id="ARBA00047899"/>
    </source>
</evidence>
<evidence type="ECO:0000256" key="14">
    <source>
        <dbReference type="ARBA" id="ARBA00023170"/>
    </source>
</evidence>
<evidence type="ECO:0000256" key="1">
    <source>
        <dbReference type="ARBA" id="ARBA00004251"/>
    </source>
</evidence>
<evidence type="ECO:0000259" key="22">
    <source>
        <dbReference type="PROSITE" id="PS50011"/>
    </source>
</evidence>
<dbReference type="AlphaFoldDB" id="A0A6D2JHR1"/>
<evidence type="ECO:0000256" key="9">
    <source>
        <dbReference type="ARBA" id="ARBA00022741"/>
    </source>
</evidence>
<dbReference type="SMART" id="SM00220">
    <property type="entry name" value="S_TKc"/>
    <property type="match status" value="1"/>
</dbReference>
<evidence type="ECO:0000256" key="21">
    <source>
        <dbReference type="SAM" id="SignalP"/>
    </source>
</evidence>
<dbReference type="InterPro" id="IPR000719">
    <property type="entry name" value="Prot_kinase_dom"/>
</dbReference>
<evidence type="ECO:0000256" key="8">
    <source>
        <dbReference type="ARBA" id="ARBA00022729"/>
    </source>
</evidence>
<dbReference type="InterPro" id="IPR008271">
    <property type="entry name" value="Ser/Thr_kinase_AS"/>
</dbReference>
<keyword evidence="12 20" id="KW-1133">Transmembrane helix</keyword>
<keyword evidence="7 20" id="KW-0812">Transmembrane</keyword>
<keyword evidence="8 21" id="KW-0732">Signal</keyword>
<feature type="chain" id="PRO_5025526245" description="non-specific serine/threonine protein kinase" evidence="21">
    <location>
        <begin position="20"/>
        <end position="632"/>
    </location>
</feature>
<keyword evidence="4" id="KW-0723">Serine/threonine-protein kinase</keyword>
<dbReference type="EC" id="2.7.11.1" evidence="2"/>
<sequence>MKTISVLVFFFLLLLVAEARSKNKTGCDQFTCGSLDFKFPFFSTDMPSRCGLFKLNCSNEIAEIQLEEKGQWYKLKSVSQANTITITDTRLNQSLETGNCSDLSIFSLPNSPWLNLSTLYKCNNNNSRKNGFSFANCGGGNSSYYSDLRDVSGCTTINTPKSWLNPRTKNLSNVSATFYVHIKLPGDCYRCHRRGGECKMIKNKYHCVGGTKEPNYNHEKIKLGLGIGGSVILIIICVALFIIIHRICRKKTDSDLLSRGNSKSDVEFSHVFFKIPIFSYKELQEATDNFSKDRLLGDGGFGTVYYGKVRDGREVAVKRLYEHNYRRLEQFMNEIEILTRLHHKNLVSLYGCTSRRSRELLLVYEFVPNGTVADHLYGEGPTNQGFLTWSMRMSIAIETASALAYLHASDIIHRDVKTTNILLDGNFGVKVADFGLSRLLPSDVTHVSTAPQGTPGYVDPEYHRCYHLTDKSDVYSFGVVLAELISSKPAVDITRCKSEINLSSLAINKIQSHATHELIDQSLGYGTDEGVRKMTTLVAELAFQCLQQDSTMRPTMEQVVEELKAFKNEEQRCEYYNDKEEEMITTHPSPPEWGEASLINNMKFPQSPVSVTAQWPSKSTTPNTSACDYTVT</sequence>
<evidence type="ECO:0000256" key="19">
    <source>
        <dbReference type="SAM" id="MobiDB-lite"/>
    </source>
</evidence>
<dbReference type="GO" id="GO:0004674">
    <property type="term" value="F:protein serine/threonine kinase activity"/>
    <property type="evidence" value="ECO:0007669"/>
    <property type="project" value="UniProtKB-KW"/>
</dbReference>
<evidence type="ECO:0000313" key="24">
    <source>
        <dbReference type="Proteomes" id="UP000467841"/>
    </source>
</evidence>
<evidence type="ECO:0000256" key="6">
    <source>
        <dbReference type="ARBA" id="ARBA00022679"/>
    </source>
</evidence>
<keyword evidence="3" id="KW-1003">Cell membrane</keyword>
<dbReference type="FunFam" id="3.30.200.20:FF:000214">
    <property type="entry name" value="WAK1-OsWAK receptor-like cytoplasmic kinase (OsWAK-RLCK)"/>
    <property type="match status" value="1"/>
</dbReference>
<evidence type="ECO:0000256" key="10">
    <source>
        <dbReference type="ARBA" id="ARBA00022777"/>
    </source>
</evidence>
<evidence type="ECO:0000313" key="23">
    <source>
        <dbReference type="EMBL" id="CAA7036388.1"/>
    </source>
</evidence>
<dbReference type="InterPro" id="IPR025287">
    <property type="entry name" value="WAK_GUB"/>
</dbReference>
<evidence type="ECO:0000256" key="13">
    <source>
        <dbReference type="ARBA" id="ARBA00023136"/>
    </source>
</evidence>
<dbReference type="GO" id="GO:0030247">
    <property type="term" value="F:polysaccharide binding"/>
    <property type="evidence" value="ECO:0007669"/>
    <property type="project" value="InterPro"/>
</dbReference>
<dbReference type="Gene3D" id="3.30.200.20">
    <property type="entry name" value="Phosphorylase Kinase, domain 1"/>
    <property type="match status" value="1"/>
</dbReference>
<comment type="catalytic activity">
    <reaction evidence="16">
        <text>L-threonyl-[protein] + ATP = O-phospho-L-threonyl-[protein] + ADP + H(+)</text>
        <dbReference type="Rhea" id="RHEA:46608"/>
        <dbReference type="Rhea" id="RHEA-COMP:11060"/>
        <dbReference type="Rhea" id="RHEA-COMP:11605"/>
        <dbReference type="ChEBI" id="CHEBI:15378"/>
        <dbReference type="ChEBI" id="CHEBI:30013"/>
        <dbReference type="ChEBI" id="CHEBI:30616"/>
        <dbReference type="ChEBI" id="CHEBI:61977"/>
        <dbReference type="ChEBI" id="CHEBI:456216"/>
        <dbReference type="EC" id="2.7.11.1"/>
    </reaction>
</comment>
<dbReference type="InterPro" id="IPR017441">
    <property type="entry name" value="Protein_kinase_ATP_BS"/>
</dbReference>
<dbReference type="EMBL" id="CACVBM020001163">
    <property type="protein sequence ID" value="CAA7036388.1"/>
    <property type="molecule type" value="Genomic_DNA"/>
</dbReference>
<name>A0A6D2JHR1_9BRAS</name>
<dbReference type="PROSITE" id="PS50011">
    <property type="entry name" value="PROTEIN_KINASE_DOM"/>
    <property type="match status" value="1"/>
</dbReference>
<keyword evidence="24" id="KW-1185">Reference proteome</keyword>
<feature type="binding site" evidence="18">
    <location>
        <position position="318"/>
    </location>
    <ligand>
        <name>ATP</name>
        <dbReference type="ChEBI" id="CHEBI:30616"/>
    </ligand>
</feature>
<keyword evidence="5" id="KW-0597">Phosphoprotein</keyword>
<comment type="subcellular location">
    <subcellularLocation>
        <location evidence="1">Cell membrane</location>
        <topology evidence="1">Single-pass type I membrane protein</topology>
    </subcellularLocation>
</comment>
<evidence type="ECO:0000256" key="11">
    <source>
        <dbReference type="ARBA" id="ARBA00022840"/>
    </source>
</evidence>
<evidence type="ECO:0000256" key="7">
    <source>
        <dbReference type="ARBA" id="ARBA00022692"/>
    </source>
</evidence>
<feature type="signal peptide" evidence="21">
    <location>
        <begin position="1"/>
        <end position="19"/>
    </location>
</feature>